<evidence type="ECO:0000313" key="3">
    <source>
        <dbReference type="Proteomes" id="UP000054698"/>
    </source>
</evidence>
<dbReference type="OrthoDB" id="9765475at2"/>
<dbReference type="EMBL" id="UASS01000018">
    <property type="protein sequence ID" value="SPX61280.1"/>
    <property type="molecule type" value="Genomic_DNA"/>
</dbReference>
<dbReference type="SUPFAM" id="SSF52402">
    <property type="entry name" value="Adenine nucleotide alpha hydrolases-like"/>
    <property type="match status" value="1"/>
</dbReference>
<reference evidence="1 3" key="1">
    <citation type="submission" date="2015-11" db="EMBL/GenBank/DDBJ databases">
        <title>Genomic analysis of 38 Legionella species identifies large and diverse effector repertoires.</title>
        <authorList>
            <person name="Burstein D."/>
            <person name="Amaro F."/>
            <person name="Zusman T."/>
            <person name="Lifshitz Z."/>
            <person name="Cohen O."/>
            <person name="Gilbert J.A."/>
            <person name="Pupko T."/>
            <person name="Shuman H.A."/>
            <person name="Segal G."/>
        </authorList>
    </citation>
    <scope>NUCLEOTIDE SEQUENCE [LARGE SCALE GENOMIC DNA]</scope>
    <source>
        <strain evidence="1 3">WO-44C</strain>
    </source>
</reference>
<dbReference type="PANTHER" id="PTHR43169">
    <property type="entry name" value="EXSB FAMILY PROTEIN"/>
    <property type="match status" value="1"/>
</dbReference>
<evidence type="ECO:0000313" key="4">
    <source>
        <dbReference type="Proteomes" id="UP000251942"/>
    </source>
</evidence>
<dbReference type="STRING" id="453.Lfee_1074"/>
<reference evidence="2 4" key="2">
    <citation type="submission" date="2018-06" db="EMBL/GenBank/DDBJ databases">
        <authorList>
            <consortium name="Pathogen Informatics"/>
            <person name="Doyle S."/>
        </authorList>
    </citation>
    <scope>NUCLEOTIDE SEQUENCE [LARGE SCALE GENOMIC DNA]</scope>
    <source>
        <strain evidence="2 4">NCTC12022</strain>
    </source>
</reference>
<dbReference type="InterPro" id="IPR014729">
    <property type="entry name" value="Rossmann-like_a/b/a_fold"/>
</dbReference>
<keyword evidence="3" id="KW-1185">Reference proteome</keyword>
<dbReference type="NCBIfam" id="TIGR03573">
    <property type="entry name" value="WbuX"/>
    <property type="match status" value="1"/>
</dbReference>
<dbReference type="AlphaFoldDB" id="A0A0W0U0E1"/>
<evidence type="ECO:0000313" key="1">
    <source>
        <dbReference type="EMBL" id="KTD01470.1"/>
    </source>
</evidence>
<proteinExistence type="predicted"/>
<dbReference type="InterPro" id="IPR052188">
    <property type="entry name" value="Ni-pincer_cofactor_biosynth"/>
</dbReference>
<protein>
    <submittedName>
        <fullName evidence="1">LPS biosynthesis protein</fullName>
    </submittedName>
</protein>
<evidence type="ECO:0000313" key="2">
    <source>
        <dbReference type="EMBL" id="SPX61280.1"/>
    </source>
</evidence>
<dbReference type="InterPro" id="IPR020022">
    <property type="entry name" value="N-acetyl_sugar_amidoTrfase"/>
</dbReference>
<dbReference type="Gene3D" id="3.40.50.620">
    <property type="entry name" value="HUPs"/>
    <property type="match status" value="1"/>
</dbReference>
<name>A0A0W0U0E1_9GAMM</name>
<dbReference type="Proteomes" id="UP000054698">
    <property type="component" value="Unassembled WGS sequence"/>
</dbReference>
<gene>
    <name evidence="1" type="ORF">Lfee_1074</name>
    <name evidence="2" type="ORF">NCTC12022_02020</name>
</gene>
<dbReference type="EMBL" id="LNYB01000031">
    <property type="protein sequence ID" value="KTD01470.1"/>
    <property type="molecule type" value="Genomic_DNA"/>
</dbReference>
<organism evidence="1 3">
    <name type="scientific">Legionella feeleii</name>
    <dbReference type="NCBI Taxonomy" id="453"/>
    <lineage>
        <taxon>Bacteria</taxon>
        <taxon>Pseudomonadati</taxon>
        <taxon>Pseudomonadota</taxon>
        <taxon>Gammaproteobacteria</taxon>
        <taxon>Legionellales</taxon>
        <taxon>Legionellaceae</taxon>
        <taxon>Legionella</taxon>
    </lineage>
</organism>
<dbReference type="Proteomes" id="UP000251942">
    <property type="component" value="Unassembled WGS sequence"/>
</dbReference>
<accession>A0A0W0U0E1</accession>
<dbReference type="RefSeq" id="WP_058444652.1">
    <property type="nucleotide sequence ID" value="NZ_CAAAHT010000008.1"/>
</dbReference>
<sequence>MTEKLKRCSNCLLPETYETIEFDEHGCCNICNSAKIKKEKIDWVARKKLLDQLIEKYRGKGDYDCIIPFSGGKDSTFQLLYLMKEYKIKPLVVRFNHGFMRSVINENNQRTFKKLGVDVIEFTPNWKIVKKLMLESFIRKTDFCWHCHTGIYSYPMQIAIKYNVPLIFWGEPQAELTAYYDYLNDEIEYEDEKKFNMIRNLGISADDMYGMINTPEDPIDRRDLNPFTYPKLSELKKLGYASVCLGSFIPWDYEANTKWIKEELGWQPDELEGVPNEVNTTGEKIECFMQGTRDYIKYIKRGYSRITQINSIKLRNNKITKEEAEKWNAIEGQRPESLDVFLSYVGLTEEEFNTIVKQMAIPPYEHDFENNPKAKPVWDTIKWYREGEWIK</sequence>
<dbReference type="PANTHER" id="PTHR43169:SF3">
    <property type="entry name" value="ATPASE, PP-LOOP SUPERFAMILY-RELATED"/>
    <property type="match status" value="1"/>
</dbReference>
<dbReference type="PATRIC" id="fig|453.4.peg.1155"/>